<gene>
    <name evidence="1" type="ORF">LTS18_010974</name>
</gene>
<keyword evidence="2" id="KW-1185">Reference proteome</keyword>
<sequence>LQSEADRLRVDQEYWERELDVKMVFNFLRQRFSSRPSSPEPVASSIGAGKRPADQPLIHATATGTRASQMSARRAAMIRQHHPLVGTSSSAAGQEQQSRRRDLLHRHHLHHHHHNEQRARGSSPLTAASPLLRNRVGALSGRGSSSCASQSTKKSKKSSGAGSRNYWDLGGSAAGSNSGVGVWGEA</sequence>
<dbReference type="Proteomes" id="UP001186974">
    <property type="component" value="Unassembled WGS sequence"/>
</dbReference>
<evidence type="ECO:0000313" key="1">
    <source>
        <dbReference type="EMBL" id="KAK3077190.1"/>
    </source>
</evidence>
<organism evidence="1 2">
    <name type="scientific">Coniosporium uncinatum</name>
    <dbReference type="NCBI Taxonomy" id="93489"/>
    <lineage>
        <taxon>Eukaryota</taxon>
        <taxon>Fungi</taxon>
        <taxon>Dikarya</taxon>
        <taxon>Ascomycota</taxon>
        <taxon>Pezizomycotina</taxon>
        <taxon>Dothideomycetes</taxon>
        <taxon>Dothideomycetes incertae sedis</taxon>
        <taxon>Coniosporium</taxon>
    </lineage>
</organism>
<comment type="caution">
    <text evidence="1">The sequence shown here is derived from an EMBL/GenBank/DDBJ whole genome shotgun (WGS) entry which is preliminary data.</text>
</comment>
<evidence type="ECO:0000313" key="2">
    <source>
        <dbReference type="Proteomes" id="UP001186974"/>
    </source>
</evidence>
<name>A0ACC3DL10_9PEZI</name>
<feature type="non-terminal residue" evidence="1">
    <location>
        <position position="1"/>
    </location>
</feature>
<protein>
    <submittedName>
        <fullName evidence="1">Uncharacterized protein</fullName>
    </submittedName>
</protein>
<accession>A0ACC3DL10</accession>
<proteinExistence type="predicted"/>
<reference evidence="1" key="1">
    <citation type="submission" date="2024-09" db="EMBL/GenBank/DDBJ databases">
        <title>Black Yeasts Isolated from many extreme environments.</title>
        <authorList>
            <person name="Coleine C."/>
            <person name="Stajich J.E."/>
            <person name="Selbmann L."/>
        </authorList>
    </citation>
    <scope>NUCLEOTIDE SEQUENCE</scope>
    <source>
        <strain evidence="1">CCFEE 5737</strain>
    </source>
</reference>
<dbReference type="EMBL" id="JAWDJW010003118">
    <property type="protein sequence ID" value="KAK3077190.1"/>
    <property type="molecule type" value="Genomic_DNA"/>
</dbReference>